<feature type="compositionally biased region" description="Low complexity" evidence="1">
    <location>
        <begin position="199"/>
        <end position="209"/>
    </location>
</feature>
<protein>
    <submittedName>
        <fullName evidence="2">Uncharacterized protein</fullName>
    </submittedName>
</protein>
<comment type="caution">
    <text evidence="2">The sequence shown here is derived from an EMBL/GenBank/DDBJ whole genome shotgun (WGS) entry which is preliminary data.</text>
</comment>
<sequence length="229" mass="25325">MHRLPVPHVMSGRSGQRRYMTDSQSLSLAELRQGIRCPVPLRMYPSLPARPHPPTLQHPCLTPNPACSPILIHTHHYLIPSRSPPWLPNAQSLPSSQPYTTTLCLHRHKPEGVSARLQWSALPIIRSLYFQLPICACTHPIHPTNHWLDPATLPCPSSSSSQASHISSSLPSAALQTASSAATPIGRLSPNRLPPSAAQQQQQQQQQRQEFPRAPVRVPPSAFRVQLTD</sequence>
<gene>
    <name evidence="2" type="ORF">IWX90DRAFT_424088</name>
</gene>
<feature type="region of interest" description="Disordered" evidence="1">
    <location>
        <begin position="177"/>
        <end position="229"/>
    </location>
</feature>
<keyword evidence="3" id="KW-1185">Reference proteome</keyword>
<dbReference type="Proteomes" id="UP001456524">
    <property type="component" value="Unassembled WGS sequence"/>
</dbReference>
<reference evidence="2 3" key="1">
    <citation type="journal article" date="2022" name="G3 (Bethesda)">
        <title>Enemy or ally: a genomic approach to elucidate the lifestyle of Phyllosticta citrichinaensis.</title>
        <authorList>
            <person name="Buijs V.A."/>
            <person name="Groenewald J.Z."/>
            <person name="Haridas S."/>
            <person name="LaButti K.M."/>
            <person name="Lipzen A."/>
            <person name="Martin F.M."/>
            <person name="Barry K."/>
            <person name="Grigoriev I.V."/>
            <person name="Crous P.W."/>
            <person name="Seidl M.F."/>
        </authorList>
    </citation>
    <scope>NUCLEOTIDE SEQUENCE [LARGE SCALE GENOMIC DNA]</scope>
    <source>
        <strain evidence="2 3">CBS 129764</strain>
    </source>
</reference>
<dbReference type="EMBL" id="JBBWUH010000002">
    <property type="protein sequence ID" value="KAK8175405.1"/>
    <property type="molecule type" value="Genomic_DNA"/>
</dbReference>
<evidence type="ECO:0000313" key="2">
    <source>
        <dbReference type="EMBL" id="KAK8175405.1"/>
    </source>
</evidence>
<name>A0ABR1Y2K2_9PEZI</name>
<organism evidence="2 3">
    <name type="scientific">Phyllosticta citrichinensis</name>
    <dbReference type="NCBI Taxonomy" id="1130410"/>
    <lineage>
        <taxon>Eukaryota</taxon>
        <taxon>Fungi</taxon>
        <taxon>Dikarya</taxon>
        <taxon>Ascomycota</taxon>
        <taxon>Pezizomycotina</taxon>
        <taxon>Dothideomycetes</taxon>
        <taxon>Dothideomycetes incertae sedis</taxon>
        <taxon>Botryosphaeriales</taxon>
        <taxon>Phyllostictaceae</taxon>
        <taxon>Phyllosticta</taxon>
    </lineage>
</organism>
<accession>A0ABR1Y2K2</accession>
<evidence type="ECO:0000313" key="3">
    <source>
        <dbReference type="Proteomes" id="UP001456524"/>
    </source>
</evidence>
<evidence type="ECO:0000256" key="1">
    <source>
        <dbReference type="SAM" id="MobiDB-lite"/>
    </source>
</evidence>
<feature type="region of interest" description="Disordered" evidence="1">
    <location>
        <begin position="1"/>
        <end position="20"/>
    </location>
</feature>
<proteinExistence type="predicted"/>